<dbReference type="SUPFAM" id="SSF55073">
    <property type="entry name" value="Nucleotide cyclase"/>
    <property type="match status" value="1"/>
</dbReference>
<feature type="transmembrane region" description="Helical" evidence="3">
    <location>
        <begin position="145"/>
        <end position="163"/>
    </location>
</feature>
<keyword evidence="3" id="KW-0472">Membrane</keyword>
<comment type="catalytic activity">
    <reaction evidence="2">
        <text>2 GTP = 3',3'-c-di-GMP + 2 diphosphate</text>
        <dbReference type="Rhea" id="RHEA:24898"/>
        <dbReference type="ChEBI" id="CHEBI:33019"/>
        <dbReference type="ChEBI" id="CHEBI:37565"/>
        <dbReference type="ChEBI" id="CHEBI:58805"/>
        <dbReference type="EC" id="2.7.7.65"/>
    </reaction>
</comment>
<evidence type="ECO:0000256" key="3">
    <source>
        <dbReference type="SAM" id="Phobius"/>
    </source>
</evidence>
<dbReference type="GO" id="GO:1902201">
    <property type="term" value="P:negative regulation of bacterial-type flagellum-dependent cell motility"/>
    <property type="evidence" value="ECO:0007669"/>
    <property type="project" value="TreeGrafter"/>
</dbReference>
<feature type="transmembrane region" description="Helical" evidence="3">
    <location>
        <begin position="89"/>
        <end position="108"/>
    </location>
</feature>
<accession>A0A838L214</accession>
<feature type="transmembrane region" description="Helical" evidence="3">
    <location>
        <begin position="31"/>
        <end position="52"/>
    </location>
</feature>
<dbReference type="AlphaFoldDB" id="A0A838L214"/>
<keyword evidence="6" id="KW-1185">Reference proteome</keyword>
<dbReference type="InterPro" id="IPR000160">
    <property type="entry name" value="GGDEF_dom"/>
</dbReference>
<dbReference type="Pfam" id="PF00990">
    <property type="entry name" value="GGDEF"/>
    <property type="match status" value="1"/>
</dbReference>
<dbReference type="InterPro" id="IPR043128">
    <property type="entry name" value="Rev_trsase/Diguanyl_cyclase"/>
</dbReference>
<proteinExistence type="predicted"/>
<gene>
    <name evidence="5" type="ORF">HZF05_04855</name>
</gene>
<dbReference type="FunFam" id="3.30.70.270:FF:000001">
    <property type="entry name" value="Diguanylate cyclase domain protein"/>
    <property type="match status" value="1"/>
</dbReference>
<dbReference type="CDD" id="cd01949">
    <property type="entry name" value="GGDEF"/>
    <property type="match status" value="1"/>
</dbReference>
<comment type="caution">
    <text evidence="5">The sequence shown here is derived from an EMBL/GenBank/DDBJ whole genome shotgun (WGS) entry which is preliminary data.</text>
</comment>
<dbReference type="Gene3D" id="3.30.70.270">
    <property type="match status" value="1"/>
</dbReference>
<dbReference type="GO" id="GO:0052621">
    <property type="term" value="F:diguanylate cyclase activity"/>
    <property type="evidence" value="ECO:0007669"/>
    <property type="project" value="UniProtKB-EC"/>
</dbReference>
<evidence type="ECO:0000259" key="4">
    <source>
        <dbReference type="PROSITE" id="PS50887"/>
    </source>
</evidence>
<dbReference type="PANTHER" id="PTHR45138:SF9">
    <property type="entry name" value="DIGUANYLATE CYCLASE DGCM-RELATED"/>
    <property type="match status" value="1"/>
</dbReference>
<dbReference type="Proteomes" id="UP000570166">
    <property type="component" value="Unassembled WGS sequence"/>
</dbReference>
<feature type="transmembrane region" description="Helical" evidence="3">
    <location>
        <begin position="114"/>
        <end position="133"/>
    </location>
</feature>
<organism evidence="5 6">
    <name type="scientific">Sphingomonas chungangi</name>
    <dbReference type="NCBI Taxonomy" id="2683589"/>
    <lineage>
        <taxon>Bacteria</taxon>
        <taxon>Pseudomonadati</taxon>
        <taxon>Pseudomonadota</taxon>
        <taxon>Alphaproteobacteria</taxon>
        <taxon>Sphingomonadales</taxon>
        <taxon>Sphingomonadaceae</taxon>
        <taxon>Sphingomonas</taxon>
    </lineage>
</organism>
<evidence type="ECO:0000313" key="5">
    <source>
        <dbReference type="EMBL" id="MBA2933421.1"/>
    </source>
</evidence>
<dbReference type="EC" id="2.7.7.65" evidence="1"/>
<feature type="transmembrane region" description="Helical" evidence="3">
    <location>
        <begin position="183"/>
        <end position="209"/>
    </location>
</feature>
<dbReference type="GO" id="GO:0043709">
    <property type="term" value="P:cell adhesion involved in single-species biofilm formation"/>
    <property type="evidence" value="ECO:0007669"/>
    <property type="project" value="TreeGrafter"/>
</dbReference>
<dbReference type="PANTHER" id="PTHR45138">
    <property type="entry name" value="REGULATORY COMPONENTS OF SENSORY TRANSDUCTION SYSTEM"/>
    <property type="match status" value="1"/>
</dbReference>
<name>A0A838L214_9SPHN</name>
<keyword evidence="3" id="KW-1133">Transmembrane helix</keyword>
<dbReference type="SMART" id="SM00267">
    <property type="entry name" value="GGDEF"/>
    <property type="match status" value="1"/>
</dbReference>
<dbReference type="GO" id="GO:0005886">
    <property type="term" value="C:plasma membrane"/>
    <property type="evidence" value="ECO:0007669"/>
    <property type="project" value="TreeGrafter"/>
</dbReference>
<evidence type="ECO:0000256" key="1">
    <source>
        <dbReference type="ARBA" id="ARBA00012528"/>
    </source>
</evidence>
<protein>
    <recommendedName>
        <fullName evidence="1">diguanylate cyclase</fullName>
        <ecNumber evidence="1">2.7.7.65</ecNumber>
    </recommendedName>
</protein>
<dbReference type="InterPro" id="IPR050469">
    <property type="entry name" value="Diguanylate_Cyclase"/>
</dbReference>
<feature type="transmembrane region" description="Helical" evidence="3">
    <location>
        <begin position="58"/>
        <end position="77"/>
    </location>
</feature>
<keyword evidence="3" id="KW-0812">Transmembrane</keyword>
<feature type="domain" description="GGDEF" evidence="4">
    <location>
        <begin position="243"/>
        <end position="376"/>
    </location>
</feature>
<dbReference type="NCBIfam" id="TIGR00254">
    <property type="entry name" value="GGDEF"/>
    <property type="match status" value="1"/>
</dbReference>
<reference evidence="5 6" key="1">
    <citation type="submission" date="2020-07" db="EMBL/GenBank/DDBJ databases">
        <authorList>
            <person name="Sun Q."/>
        </authorList>
    </citation>
    <scope>NUCLEOTIDE SEQUENCE [LARGE SCALE GENOMIC DNA]</scope>
    <source>
        <strain evidence="5 6">CGMCC 1.13654</strain>
    </source>
</reference>
<evidence type="ECO:0000313" key="6">
    <source>
        <dbReference type="Proteomes" id="UP000570166"/>
    </source>
</evidence>
<dbReference type="EMBL" id="JACEIB010000003">
    <property type="protein sequence ID" value="MBA2933421.1"/>
    <property type="molecule type" value="Genomic_DNA"/>
</dbReference>
<dbReference type="InterPro" id="IPR029787">
    <property type="entry name" value="Nucleotide_cyclase"/>
</dbReference>
<sequence>MNGTFAFELPLMHITFGITFLVAARWGERSALYFGIAFLCNAAGFGLPVMPMGLSDLTVAWVTDILFAVSFFFFGQAATQHFGAPRRLLWARLATCAISIALCIYAVVGLDDLHMELLASDAGCVLLLGLAMVGIRWQGLRSFDWVLFVAAWFVTIESVIRGTSSFFTAPSSVEDFGTSQYAYFMQALGSVLGVVFAMAGLSAVALSVLDRYHKMAMDDPLSGLLNRRGFEEALATRPDWRGRPASIVTCDIDRFKTVNDRFGHATGDAVIEALAAILRTRLPEDGIAARFGGEEFLLFLPGRTPADALRIAEGVRTAIEAEAAETVGMDGPITASFGISGVVASDFSVHDAIGRADAALYEAKHGGRNRVALRLLDTVEPETAARSAAPLVALERRTGSRRRSA</sequence>
<feature type="transmembrane region" description="Helical" evidence="3">
    <location>
        <begin position="6"/>
        <end position="24"/>
    </location>
</feature>
<dbReference type="RefSeq" id="WP_160363259.1">
    <property type="nucleotide sequence ID" value="NZ_JACEIB010000003.1"/>
</dbReference>
<evidence type="ECO:0000256" key="2">
    <source>
        <dbReference type="ARBA" id="ARBA00034247"/>
    </source>
</evidence>
<dbReference type="PROSITE" id="PS50887">
    <property type="entry name" value="GGDEF"/>
    <property type="match status" value="1"/>
</dbReference>